<dbReference type="InterPro" id="IPR050272">
    <property type="entry name" value="Isochorismatase-like_hydrls"/>
</dbReference>
<dbReference type="Proteomes" id="UP000248889">
    <property type="component" value="Unassembled WGS sequence"/>
</dbReference>
<dbReference type="InterPro" id="IPR000868">
    <property type="entry name" value="Isochorismatase-like_dom"/>
</dbReference>
<sequence length="169" mass="18161">MPENQDPHTAPHLEQIEHQCYVDDMPTVLVLIDAQRDMLLSPTVAAALRTLLSQARNEGAPVVHLRTGRQELMFGSWPQEQVVEHTADDAFLGSALSDALPLGHRIVLAGVWSEEAVRSTALSALKRGHRVLLASGAHEGYAPDAAPRIEHELARAGAVIAGADAVAFD</sequence>
<evidence type="ECO:0000259" key="2">
    <source>
        <dbReference type="Pfam" id="PF00857"/>
    </source>
</evidence>
<dbReference type="EMBL" id="QKYN01000086">
    <property type="protein sequence ID" value="RAG83514.1"/>
    <property type="molecule type" value="Genomic_DNA"/>
</dbReference>
<dbReference type="Gene3D" id="3.40.50.850">
    <property type="entry name" value="Isochorismatase-like"/>
    <property type="match status" value="1"/>
</dbReference>
<dbReference type="InterPro" id="IPR036380">
    <property type="entry name" value="Isochorismatase-like_sf"/>
</dbReference>
<dbReference type="PANTHER" id="PTHR43540">
    <property type="entry name" value="PEROXYUREIDOACRYLATE/UREIDOACRYLATE AMIDOHYDROLASE-RELATED"/>
    <property type="match status" value="1"/>
</dbReference>
<dbReference type="AlphaFoldDB" id="A0A2X0IES5"/>
<proteinExistence type="predicted"/>
<reference evidence="3 4" key="1">
    <citation type="submission" date="2018-06" db="EMBL/GenBank/DDBJ databases">
        <title>Streptacidiphilus pinicola sp. nov., isolated from pine grove soil.</title>
        <authorList>
            <person name="Roh S.G."/>
            <person name="Park S."/>
            <person name="Kim M.-K."/>
            <person name="Yun B.-R."/>
            <person name="Park J."/>
            <person name="Kim M.J."/>
            <person name="Kim Y.S."/>
            <person name="Kim S.B."/>
        </authorList>
    </citation>
    <scope>NUCLEOTIDE SEQUENCE [LARGE SCALE GENOMIC DNA]</scope>
    <source>
        <strain evidence="3 4">MMS16-CNU450</strain>
    </source>
</reference>
<dbReference type="OrthoDB" id="3429567at2"/>
<dbReference type="SUPFAM" id="SSF52499">
    <property type="entry name" value="Isochorismatase-like hydrolases"/>
    <property type="match status" value="1"/>
</dbReference>
<evidence type="ECO:0000313" key="3">
    <source>
        <dbReference type="EMBL" id="RAG83514.1"/>
    </source>
</evidence>
<dbReference type="Pfam" id="PF00857">
    <property type="entry name" value="Isochorismatase"/>
    <property type="match status" value="1"/>
</dbReference>
<dbReference type="GO" id="GO:0016787">
    <property type="term" value="F:hydrolase activity"/>
    <property type="evidence" value="ECO:0007669"/>
    <property type="project" value="UniProtKB-KW"/>
</dbReference>
<evidence type="ECO:0000256" key="1">
    <source>
        <dbReference type="ARBA" id="ARBA00022801"/>
    </source>
</evidence>
<organism evidence="3 4">
    <name type="scientific">Streptacidiphilus pinicola</name>
    <dbReference type="NCBI Taxonomy" id="2219663"/>
    <lineage>
        <taxon>Bacteria</taxon>
        <taxon>Bacillati</taxon>
        <taxon>Actinomycetota</taxon>
        <taxon>Actinomycetes</taxon>
        <taxon>Kitasatosporales</taxon>
        <taxon>Streptomycetaceae</taxon>
        <taxon>Streptacidiphilus</taxon>
    </lineage>
</organism>
<keyword evidence="4" id="KW-1185">Reference proteome</keyword>
<comment type="caution">
    <text evidence="3">The sequence shown here is derived from an EMBL/GenBank/DDBJ whole genome shotgun (WGS) entry which is preliminary data.</text>
</comment>
<gene>
    <name evidence="3" type="ORF">DN069_22040</name>
</gene>
<evidence type="ECO:0000313" key="4">
    <source>
        <dbReference type="Proteomes" id="UP000248889"/>
    </source>
</evidence>
<accession>A0A2X0IES5</accession>
<name>A0A2X0IES5_9ACTN</name>
<keyword evidence="1" id="KW-0378">Hydrolase</keyword>
<protein>
    <recommendedName>
        <fullName evidence="2">Isochorismatase-like domain-containing protein</fullName>
    </recommendedName>
</protein>
<feature type="domain" description="Isochorismatase-like" evidence="2">
    <location>
        <begin position="27"/>
        <end position="160"/>
    </location>
</feature>